<evidence type="ECO:0000256" key="3">
    <source>
        <dbReference type="ARBA" id="ARBA00022771"/>
    </source>
</evidence>
<evidence type="ECO:0000256" key="1">
    <source>
        <dbReference type="ARBA" id="ARBA00022723"/>
    </source>
</evidence>
<feature type="domain" description="C2H2-type" evidence="6">
    <location>
        <begin position="371"/>
        <end position="399"/>
    </location>
</feature>
<evidence type="ECO:0000256" key="5">
    <source>
        <dbReference type="PROSITE-ProRule" id="PRU00042"/>
    </source>
</evidence>
<dbReference type="PROSITE" id="PS00028">
    <property type="entry name" value="ZINC_FINGER_C2H2_1"/>
    <property type="match status" value="3"/>
</dbReference>
<dbReference type="VEuPathDB" id="VectorBase:MDOA007251"/>
<dbReference type="GeneID" id="101891698"/>
<dbReference type="GO" id="GO:0005634">
    <property type="term" value="C:nucleus"/>
    <property type="evidence" value="ECO:0007669"/>
    <property type="project" value="InterPro"/>
</dbReference>
<keyword evidence="1" id="KW-0479">Metal-binding</keyword>
<dbReference type="SUPFAM" id="SSF57667">
    <property type="entry name" value="beta-beta-alpha zinc fingers"/>
    <property type="match status" value="2"/>
</dbReference>
<organism evidence="7">
    <name type="scientific">Musca domestica</name>
    <name type="common">House fly</name>
    <dbReference type="NCBI Taxonomy" id="7370"/>
    <lineage>
        <taxon>Eukaryota</taxon>
        <taxon>Metazoa</taxon>
        <taxon>Ecdysozoa</taxon>
        <taxon>Arthropoda</taxon>
        <taxon>Hexapoda</taxon>
        <taxon>Insecta</taxon>
        <taxon>Pterygota</taxon>
        <taxon>Neoptera</taxon>
        <taxon>Endopterygota</taxon>
        <taxon>Diptera</taxon>
        <taxon>Brachycera</taxon>
        <taxon>Muscomorpha</taxon>
        <taxon>Muscoidea</taxon>
        <taxon>Muscidae</taxon>
        <taxon>Musca</taxon>
    </lineage>
</organism>
<dbReference type="PANTHER" id="PTHR24379:SF121">
    <property type="entry name" value="C2H2-TYPE DOMAIN-CONTAINING PROTEIN"/>
    <property type="match status" value="1"/>
</dbReference>
<dbReference type="SMART" id="SM00868">
    <property type="entry name" value="zf-AD"/>
    <property type="match status" value="1"/>
</dbReference>
<dbReference type="InterPro" id="IPR036236">
    <property type="entry name" value="Znf_C2H2_sf"/>
</dbReference>
<dbReference type="Gene3D" id="3.40.1800.20">
    <property type="match status" value="1"/>
</dbReference>
<dbReference type="SMART" id="SM00355">
    <property type="entry name" value="ZnF_C2H2"/>
    <property type="match status" value="6"/>
</dbReference>
<evidence type="ECO:0000313" key="7">
    <source>
        <dbReference type="EnsemblMetazoa" id="MDOA007251-PA"/>
    </source>
</evidence>
<dbReference type="Gene3D" id="3.30.160.60">
    <property type="entry name" value="Classic Zinc Finger"/>
    <property type="match status" value="3"/>
</dbReference>
<evidence type="ECO:0000256" key="2">
    <source>
        <dbReference type="ARBA" id="ARBA00022737"/>
    </source>
</evidence>
<dbReference type="OrthoDB" id="6077919at2759"/>
<feature type="domain" description="C2H2-type" evidence="6">
    <location>
        <begin position="427"/>
        <end position="452"/>
    </location>
</feature>
<name>A0A1I8MQ06_MUSDO</name>
<evidence type="ECO:0000313" key="9">
    <source>
        <dbReference type="RefSeq" id="XP_005179982.1"/>
    </source>
</evidence>
<dbReference type="GO" id="GO:0008270">
    <property type="term" value="F:zinc ion binding"/>
    <property type="evidence" value="ECO:0007669"/>
    <property type="project" value="UniProtKB-KW"/>
</dbReference>
<dbReference type="InterPro" id="IPR012934">
    <property type="entry name" value="Znf_AD"/>
</dbReference>
<feature type="domain" description="C2H2-type" evidence="6">
    <location>
        <begin position="323"/>
        <end position="351"/>
    </location>
</feature>
<evidence type="ECO:0000313" key="8">
    <source>
        <dbReference type="Proteomes" id="UP001652621"/>
    </source>
</evidence>
<dbReference type="Pfam" id="PF07776">
    <property type="entry name" value="zf-AD"/>
    <property type="match status" value="1"/>
</dbReference>
<accession>A0A1I8MQ06</accession>
<evidence type="ECO:0000259" key="6">
    <source>
        <dbReference type="PROSITE" id="PS50157"/>
    </source>
</evidence>
<dbReference type="RefSeq" id="XP_005179982.1">
    <property type="nucleotide sequence ID" value="XM_005179925.3"/>
</dbReference>
<reference evidence="7" key="1">
    <citation type="submission" date="2020-05" db="UniProtKB">
        <authorList>
            <consortium name="EnsemblMetazoa"/>
        </authorList>
    </citation>
    <scope>IDENTIFICATION</scope>
    <source>
        <strain evidence="7">Aabys</strain>
    </source>
</reference>
<proteinExistence type="predicted"/>
<keyword evidence="8" id="KW-1185">Reference proteome</keyword>
<keyword evidence="4" id="KW-0862">Zinc</keyword>
<dbReference type="Proteomes" id="UP001652621">
    <property type="component" value="Unplaced"/>
</dbReference>
<dbReference type="eggNOG" id="KOG1721">
    <property type="taxonomic scope" value="Eukaryota"/>
</dbReference>
<dbReference type="Pfam" id="PF00096">
    <property type="entry name" value="zf-C2H2"/>
    <property type="match status" value="1"/>
</dbReference>
<evidence type="ECO:0000256" key="4">
    <source>
        <dbReference type="ARBA" id="ARBA00022833"/>
    </source>
</evidence>
<keyword evidence="3 5" id="KW-0863">Zinc-finger</keyword>
<dbReference type="PROSITE" id="PS50157">
    <property type="entry name" value="ZINC_FINGER_C2H2_2"/>
    <property type="match status" value="3"/>
</dbReference>
<dbReference type="SUPFAM" id="SSF57716">
    <property type="entry name" value="Glucocorticoid receptor-like (DNA-binding domain)"/>
    <property type="match status" value="1"/>
</dbReference>
<dbReference type="AlphaFoldDB" id="A0A1I8MQ06"/>
<dbReference type="PANTHER" id="PTHR24379">
    <property type="entry name" value="KRAB AND ZINC FINGER DOMAIN-CONTAINING"/>
    <property type="match status" value="1"/>
</dbReference>
<sequence>MIQQQMCRLCGNNSTEELKELYDEYDSPCEVYKISANYFHSRFLDLKNGNHLKSMCSACWNQIYEFYKFQDVIFRMETEIIEKLKSQAKENAITNNATVSNNQEVFTTVYPDSSRLNLVVSPTSEISQIVKVEVTDDIEMAGKEIEQNDSETNDIEVSQLENPAVDVKIENEQIDMDIMECENETTIENRENVQKANNNDDKDNAKTNIEFRGLNTRPKPRKMNLKIYTACAKKRNQITRKMIIYKEPGNISKDHMDDIIAQWLPMLQCIACPQQFPNFYLLKKHFDTEHKGYKFSVKCCQQRYTYKTHLAKHIMEHQVIKGFKCNECGKIFQRRLNLALHQKQTHPSTQNRERKSFPELDGIIAKWKSSLDCVVCMKKFETFANLKKHFESEHPNKKLYVLCCDRRFYRRFPLVEHCRVHLDPDTFKCGNCGKQFWTKLQMRSHVENCLKH</sequence>
<dbReference type="KEGG" id="mde:101891698"/>
<dbReference type="EnsemblMetazoa" id="MDOA007251-RA">
    <property type="protein sequence ID" value="MDOA007251-PA"/>
    <property type="gene ID" value="MDOA007251"/>
</dbReference>
<keyword evidence="2" id="KW-0677">Repeat</keyword>
<gene>
    <name evidence="7" type="primary">101891698</name>
    <name evidence="9" type="synonym">LOC101891698</name>
</gene>
<dbReference type="InterPro" id="IPR013087">
    <property type="entry name" value="Znf_C2H2_type"/>
</dbReference>
<protein>
    <submittedName>
        <fullName evidence="9">Transcription factor grauzone</fullName>
    </submittedName>
</protein>
<dbReference type="VEuPathDB" id="VectorBase:MDOMA2_008110"/>
<reference evidence="9" key="2">
    <citation type="submission" date="2025-04" db="UniProtKB">
        <authorList>
            <consortium name="RefSeq"/>
        </authorList>
    </citation>
    <scope>IDENTIFICATION</scope>
    <source>
        <strain evidence="9">Aabys</strain>
    </source>
</reference>